<dbReference type="InterPro" id="IPR003731">
    <property type="entry name" value="Di-Nase_FeMo-co_biosynth"/>
</dbReference>
<dbReference type="CDD" id="cd00853">
    <property type="entry name" value="NifX"/>
    <property type="match status" value="1"/>
</dbReference>
<evidence type="ECO:0000313" key="4">
    <source>
        <dbReference type="EMBL" id="SEK30340.1"/>
    </source>
</evidence>
<comment type="similarity">
    <text evidence="1">Belongs to the NifX/NifY family.</text>
</comment>
<evidence type="ECO:0000256" key="1">
    <source>
        <dbReference type="ARBA" id="ARBA00010285"/>
    </source>
</evidence>
<keyword evidence="2" id="KW-0535">Nitrogen fixation</keyword>
<proteinExistence type="inferred from homology"/>
<keyword evidence="5" id="KW-1185">Reference proteome</keyword>
<dbReference type="OrthoDB" id="9797941at2"/>
<protein>
    <submittedName>
        <fullName evidence="4">Nitrogen fixation protein NifX</fullName>
    </submittedName>
</protein>
<accession>A0A1H7G1L0</accession>
<sequence length="167" mass="18372">MALQRRLQVITPRGTELAVVEAGDALIRVAFATTDMARVDQHFGSARGMAIYRLTQESAELVEAAQFGDQAQDGGEDKLVPKFECLQGCHAVYCAAAGSSAVKQLLALGIQPVRVAHGTRILDLLRELQTCLREHTPPPWMAKAVQRRQDDARRFDAMASEPWEEEG</sequence>
<evidence type="ECO:0000256" key="2">
    <source>
        <dbReference type="ARBA" id="ARBA00023231"/>
    </source>
</evidence>
<feature type="domain" description="Dinitrogenase iron-molybdenum cofactor biosynthesis" evidence="3">
    <location>
        <begin position="37"/>
        <end position="129"/>
    </location>
</feature>
<dbReference type="STRING" id="1396821.SAMN05444515_101361"/>
<dbReference type="Pfam" id="PF02579">
    <property type="entry name" value="Nitro_FeMo-Co"/>
    <property type="match status" value="1"/>
</dbReference>
<dbReference type="Gene3D" id="3.30.420.130">
    <property type="entry name" value="Dinitrogenase iron-molybdenum cofactor biosynthesis domain"/>
    <property type="match status" value="1"/>
</dbReference>
<dbReference type="InterPro" id="IPR036105">
    <property type="entry name" value="DiNase_FeMo-co_biosyn_sf"/>
</dbReference>
<dbReference type="AlphaFoldDB" id="A0A1H7G1L0"/>
<evidence type="ECO:0000259" key="3">
    <source>
        <dbReference type="Pfam" id="PF02579"/>
    </source>
</evidence>
<reference evidence="5" key="1">
    <citation type="submission" date="2016-10" db="EMBL/GenBank/DDBJ databases">
        <authorList>
            <person name="Varghese N."/>
            <person name="Submissions S."/>
        </authorList>
    </citation>
    <scope>NUCLEOTIDE SEQUENCE [LARGE SCALE GENOMIC DNA]</scope>
    <source>
        <strain evidence="5">DSM 241</strain>
    </source>
</reference>
<dbReference type="RefSeq" id="WP_090250064.1">
    <property type="nucleotide sequence ID" value="NZ_FOAA01000001.1"/>
</dbReference>
<dbReference type="Proteomes" id="UP000199256">
    <property type="component" value="Unassembled WGS sequence"/>
</dbReference>
<evidence type="ECO:0000313" key="5">
    <source>
        <dbReference type="Proteomes" id="UP000199256"/>
    </source>
</evidence>
<name>A0A1H7G1L0_9GAMM</name>
<dbReference type="SUPFAM" id="SSF53146">
    <property type="entry name" value="Nitrogenase accessory factor-like"/>
    <property type="match status" value="1"/>
</dbReference>
<dbReference type="EMBL" id="FOAA01000001">
    <property type="protein sequence ID" value="SEK30340.1"/>
    <property type="molecule type" value="Genomic_DNA"/>
</dbReference>
<dbReference type="PANTHER" id="PTHR33937">
    <property type="entry name" value="IRON-MOLYBDENUM PROTEIN-RELATED-RELATED"/>
    <property type="match status" value="1"/>
</dbReference>
<gene>
    <name evidence="4" type="ORF">SAMN05444515_101361</name>
</gene>
<organism evidence="4 5">
    <name type="scientific">Ectothiorhodospira marina</name>
    <dbReference type="NCBI Taxonomy" id="1396821"/>
    <lineage>
        <taxon>Bacteria</taxon>
        <taxon>Pseudomonadati</taxon>
        <taxon>Pseudomonadota</taxon>
        <taxon>Gammaproteobacteria</taxon>
        <taxon>Chromatiales</taxon>
        <taxon>Ectothiorhodospiraceae</taxon>
        <taxon>Ectothiorhodospira</taxon>
    </lineage>
</organism>
<dbReference type="PANTHER" id="PTHR33937:SF1">
    <property type="entry name" value="IRON-MOLIBDENUM COFACTOR PROCESSING PROTEIN"/>
    <property type="match status" value="1"/>
</dbReference>
<dbReference type="InterPro" id="IPR051840">
    <property type="entry name" value="NifX/NifY_domain"/>
</dbReference>
<dbReference type="InterPro" id="IPR034169">
    <property type="entry name" value="NifX-like"/>
</dbReference>